<sequence>MMAPSSHAAQSEVPPDNSKDAEKLQFSTDRLHSGVGSARLL</sequence>
<evidence type="ECO:0000256" key="1">
    <source>
        <dbReference type="SAM" id="MobiDB-lite"/>
    </source>
</evidence>
<accession>F6ELH8</accession>
<feature type="region of interest" description="Disordered" evidence="1">
    <location>
        <begin position="1"/>
        <end position="41"/>
    </location>
</feature>
<dbReference type="EMBL" id="CP002786">
    <property type="protein sequence ID" value="AEF40228.1"/>
    <property type="molecule type" value="Genomic_DNA"/>
</dbReference>
<organism evidence="2 3">
    <name type="scientific">Hoyosella subflava (strain DSM 45089 / JCM 17490 / NBRC 109087 / DQS3-9A1)</name>
    <name type="common">Amycolicicoccus subflavus</name>
    <dbReference type="NCBI Taxonomy" id="443218"/>
    <lineage>
        <taxon>Bacteria</taxon>
        <taxon>Bacillati</taxon>
        <taxon>Actinomycetota</taxon>
        <taxon>Actinomycetes</taxon>
        <taxon>Mycobacteriales</taxon>
        <taxon>Hoyosellaceae</taxon>
        <taxon>Hoyosella</taxon>
    </lineage>
</organism>
<proteinExistence type="predicted"/>
<gene>
    <name evidence="2" type="ordered locus">AS9A_1779</name>
</gene>
<dbReference type="HOGENOM" id="CLU_3264762_0_0_11"/>
<keyword evidence="3" id="KW-1185">Reference proteome</keyword>
<dbReference type="STRING" id="443218.AS9A_1779"/>
<protein>
    <submittedName>
        <fullName evidence="2">Uncharacterized protein</fullName>
    </submittedName>
</protein>
<reference evidence="2 3" key="1">
    <citation type="journal article" date="2011" name="J. Bacteriol.">
        <title>Complete genome sequence of Amycolicicoccus subflavus DQS3-9A1T, an actinomycete isolated from crude oil-polluted soil.</title>
        <authorList>
            <person name="Cai M."/>
            <person name="Chen W.M."/>
            <person name="Nie Y."/>
            <person name="Chi C.Q."/>
            <person name="Wang Y.N."/>
            <person name="Tang Y.Q."/>
            <person name="Li G.Y."/>
            <person name="Wu X.L."/>
        </authorList>
    </citation>
    <scope>NUCLEOTIDE SEQUENCE [LARGE SCALE GENOMIC DNA]</scope>
    <source>
        <strain evidence="3">DSM 45089 / DQS3-9A1</strain>
    </source>
</reference>
<evidence type="ECO:0000313" key="3">
    <source>
        <dbReference type="Proteomes" id="UP000009235"/>
    </source>
</evidence>
<dbReference type="Proteomes" id="UP000009235">
    <property type="component" value="Chromosome"/>
</dbReference>
<name>F6ELH8_HOYSD</name>
<dbReference type="AlphaFoldDB" id="F6ELH8"/>
<dbReference type="KEGG" id="asd:AS9A_1779"/>
<evidence type="ECO:0000313" key="2">
    <source>
        <dbReference type="EMBL" id="AEF40228.1"/>
    </source>
</evidence>